<evidence type="ECO:0000313" key="8">
    <source>
        <dbReference type="Proteomes" id="UP000315003"/>
    </source>
</evidence>
<evidence type="ECO:0000256" key="2">
    <source>
        <dbReference type="ARBA" id="ARBA00022723"/>
    </source>
</evidence>
<dbReference type="Proteomes" id="UP000315003">
    <property type="component" value="Chromosome"/>
</dbReference>
<organism evidence="7 8">
    <name type="scientific">Stieleria bergensis</name>
    <dbReference type="NCBI Taxonomy" id="2528025"/>
    <lineage>
        <taxon>Bacteria</taxon>
        <taxon>Pseudomonadati</taxon>
        <taxon>Planctomycetota</taxon>
        <taxon>Planctomycetia</taxon>
        <taxon>Pirellulales</taxon>
        <taxon>Pirellulaceae</taxon>
        <taxon>Stieleria</taxon>
    </lineage>
</organism>
<feature type="chain" id="PRO_5022079232" evidence="5">
    <location>
        <begin position="26"/>
        <end position="509"/>
    </location>
</feature>
<dbReference type="Pfam" id="PF00884">
    <property type="entry name" value="Sulfatase"/>
    <property type="match status" value="1"/>
</dbReference>
<dbReference type="Gene3D" id="3.40.720.10">
    <property type="entry name" value="Alkaline Phosphatase, subunit A"/>
    <property type="match status" value="1"/>
</dbReference>
<keyword evidence="8" id="KW-1185">Reference proteome</keyword>
<name>A0A517SPL1_9BACT</name>
<feature type="domain" description="Sulfatase N-terminal" evidence="6">
    <location>
        <begin position="30"/>
        <end position="397"/>
    </location>
</feature>
<keyword evidence="2" id="KW-0479">Metal-binding</keyword>
<comment type="similarity">
    <text evidence="1">Belongs to the sulfatase family.</text>
</comment>
<evidence type="ECO:0000313" key="7">
    <source>
        <dbReference type="EMBL" id="QDT58063.1"/>
    </source>
</evidence>
<dbReference type="AlphaFoldDB" id="A0A517SPL1"/>
<dbReference type="PANTHER" id="PTHR42693">
    <property type="entry name" value="ARYLSULFATASE FAMILY MEMBER"/>
    <property type="match status" value="1"/>
</dbReference>
<feature type="signal peptide" evidence="5">
    <location>
        <begin position="1"/>
        <end position="25"/>
    </location>
</feature>
<dbReference type="RefSeq" id="WP_145268957.1">
    <property type="nucleotide sequence ID" value="NZ_CP036272.1"/>
</dbReference>
<dbReference type="SUPFAM" id="SSF53649">
    <property type="entry name" value="Alkaline phosphatase-like"/>
    <property type="match status" value="1"/>
</dbReference>
<evidence type="ECO:0000256" key="1">
    <source>
        <dbReference type="ARBA" id="ARBA00008779"/>
    </source>
</evidence>
<gene>
    <name evidence="7" type="primary">atsA_7</name>
    <name evidence="7" type="ORF">SV7mr_05520</name>
</gene>
<keyword evidence="4" id="KW-0106">Calcium</keyword>
<dbReference type="InterPro" id="IPR024607">
    <property type="entry name" value="Sulfatase_CS"/>
</dbReference>
<keyword evidence="3 7" id="KW-0378">Hydrolase</keyword>
<dbReference type="EC" id="3.1.6.1" evidence="7"/>
<evidence type="ECO:0000256" key="3">
    <source>
        <dbReference type="ARBA" id="ARBA00022801"/>
    </source>
</evidence>
<dbReference type="PANTHER" id="PTHR42693:SF53">
    <property type="entry name" value="ENDO-4-O-SULFATASE"/>
    <property type="match status" value="1"/>
</dbReference>
<dbReference type="EMBL" id="CP036272">
    <property type="protein sequence ID" value="QDT58063.1"/>
    <property type="molecule type" value="Genomic_DNA"/>
</dbReference>
<dbReference type="GO" id="GO:0004065">
    <property type="term" value="F:arylsulfatase activity"/>
    <property type="evidence" value="ECO:0007669"/>
    <property type="project" value="UniProtKB-EC"/>
</dbReference>
<dbReference type="GO" id="GO:0046872">
    <property type="term" value="F:metal ion binding"/>
    <property type="evidence" value="ECO:0007669"/>
    <property type="project" value="UniProtKB-KW"/>
</dbReference>
<sequence length="509" mass="58170" precursor="true">MKTRCLPLLSFLLALLPCQSAPQHACGEQPNIILILVDDMGYSDLGCFGSEIDTPNLDQLAAKGIKFTQFTNCAKCETTRTTLMTGRYHTEVKGNSRNSITIPENLGLAGYQSFMVGKWHIFDTPLERGFDRYFGFLEGASNFFTGEGTKGGSSYKLEDQDYPIPKHFYSTDAFTDKAIEYIDQRDRQKPFFMYMAYNAPHYPLQAPKEDVLKYRGKYKQGWAKLRQQRYARMKALNIIPADMKLSQPEPDVRSWDSLTTAEQDNMDLRMATYAAMIDRVDQQIGRLVGKLDEEQITNDTLIVFLSDNGACPFDRTRQPTLDNDYMPWDGRSYYCYPKEWANACNTPLRLYKQNQNEGGISTAMIAHWPNGITQPGTMNRQRGHLIDLHATFRELAGTDYPADFQGNQIGPARGISLVPSFSGKPRQQHEYLYQNFAEAKNALIKGPWKLVDYKYLYNLESDRIESNDLSKSNPQKFAEMKAEFAKIDQEVNQGRAMKRINKSKSPKRK</sequence>
<dbReference type="OrthoDB" id="9783154at2"/>
<dbReference type="InterPro" id="IPR000917">
    <property type="entry name" value="Sulfatase_N"/>
</dbReference>
<evidence type="ECO:0000256" key="5">
    <source>
        <dbReference type="SAM" id="SignalP"/>
    </source>
</evidence>
<dbReference type="PROSITE" id="PS00149">
    <property type="entry name" value="SULFATASE_2"/>
    <property type="match status" value="1"/>
</dbReference>
<dbReference type="CDD" id="cd16025">
    <property type="entry name" value="PAS_like"/>
    <property type="match status" value="1"/>
</dbReference>
<protein>
    <submittedName>
        <fullName evidence="7">Arylsulfatase</fullName>
        <ecNumber evidence="7">3.1.6.1</ecNumber>
    </submittedName>
</protein>
<reference evidence="7 8" key="1">
    <citation type="submission" date="2019-02" db="EMBL/GenBank/DDBJ databases">
        <title>Deep-cultivation of Planctomycetes and their phenomic and genomic characterization uncovers novel biology.</title>
        <authorList>
            <person name="Wiegand S."/>
            <person name="Jogler M."/>
            <person name="Boedeker C."/>
            <person name="Pinto D."/>
            <person name="Vollmers J."/>
            <person name="Rivas-Marin E."/>
            <person name="Kohn T."/>
            <person name="Peeters S.H."/>
            <person name="Heuer A."/>
            <person name="Rast P."/>
            <person name="Oberbeckmann S."/>
            <person name="Bunk B."/>
            <person name="Jeske O."/>
            <person name="Meyerdierks A."/>
            <person name="Storesund J.E."/>
            <person name="Kallscheuer N."/>
            <person name="Luecker S."/>
            <person name="Lage O.M."/>
            <person name="Pohl T."/>
            <person name="Merkel B.J."/>
            <person name="Hornburger P."/>
            <person name="Mueller R.-W."/>
            <person name="Bruemmer F."/>
            <person name="Labrenz M."/>
            <person name="Spormann A.M."/>
            <person name="Op den Camp H."/>
            <person name="Overmann J."/>
            <person name="Amann R."/>
            <person name="Jetten M.S.M."/>
            <person name="Mascher T."/>
            <person name="Medema M.H."/>
            <person name="Devos D.P."/>
            <person name="Kaster A.-K."/>
            <person name="Ovreas L."/>
            <person name="Rohde M."/>
            <person name="Galperin M.Y."/>
            <person name="Jogler C."/>
        </authorList>
    </citation>
    <scope>NUCLEOTIDE SEQUENCE [LARGE SCALE GENOMIC DNA]</scope>
    <source>
        <strain evidence="7 8">SV_7m_r</strain>
    </source>
</reference>
<keyword evidence="5" id="KW-0732">Signal</keyword>
<evidence type="ECO:0000259" key="6">
    <source>
        <dbReference type="Pfam" id="PF00884"/>
    </source>
</evidence>
<accession>A0A517SPL1</accession>
<proteinExistence type="inferred from homology"/>
<dbReference type="Gene3D" id="3.30.1120.10">
    <property type="match status" value="1"/>
</dbReference>
<dbReference type="InterPro" id="IPR017850">
    <property type="entry name" value="Alkaline_phosphatase_core_sf"/>
</dbReference>
<dbReference type="InterPro" id="IPR050738">
    <property type="entry name" value="Sulfatase"/>
</dbReference>
<evidence type="ECO:0000256" key="4">
    <source>
        <dbReference type="ARBA" id="ARBA00022837"/>
    </source>
</evidence>